<evidence type="ECO:0000313" key="3">
    <source>
        <dbReference type="EMBL" id="UVI28821.1"/>
    </source>
</evidence>
<dbReference type="CDD" id="cd13580">
    <property type="entry name" value="PBP2_AlgQ_like_1"/>
    <property type="match status" value="1"/>
</dbReference>
<name>A0ABY5S4J6_9BACL</name>
<feature type="signal peptide" evidence="2">
    <location>
        <begin position="1"/>
        <end position="19"/>
    </location>
</feature>
<dbReference type="EMBL" id="CP091430">
    <property type="protein sequence ID" value="UVI28821.1"/>
    <property type="molecule type" value="Genomic_DNA"/>
</dbReference>
<dbReference type="Proteomes" id="UP001057877">
    <property type="component" value="Chromosome"/>
</dbReference>
<feature type="chain" id="PRO_5046879854" evidence="2">
    <location>
        <begin position="20"/>
        <end position="554"/>
    </location>
</feature>
<dbReference type="PANTHER" id="PTHR43649:SF12">
    <property type="entry name" value="DIACETYLCHITOBIOSE BINDING PROTEIN DASA"/>
    <property type="match status" value="1"/>
</dbReference>
<keyword evidence="2" id="KW-0732">Signal</keyword>
<dbReference type="SUPFAM" id="SSF53850">
    <property type="entry name" value="Periplasmic binding protein-like II"/>
    <property type="match status" value="1"/>
</dbReference>
<dbReference type="InterPro" id="IPR050490">
    <property type="entry name" value="Bact_solute-bd_prot1"/>
</dbReference>
<organism evidence="3 4">
    <name type="scientific">Paenibacillus spongiae</name>
    <dbReference type="NCBI Taxonomy" id="2909671"/>
    <lineage>
        <taxon>Bacteria</taxon>
        <taxon>Bacillati</taxon>
        <taxon>Bacillota</taxon>
        <taxon>Bacilli</taxon>
        <taxon>Bacillales</taxon>
        <taxon>Paenibacillaceae</taxon>
        <taxon>Paenibacillus</taxon>
    </lineage>
</organism>
<evidence type="ECO:0000256" key="2">
    <source>
        <dbReference type="SAM" id="SignalP"/>
    </source>
</evidence>
<reference evidence="3" key="1">
    <citation type="submission" date="2022-01" db="EMBL/GenBank/DDBJ databases">
        <title>Paenibacillus spongiae sp. nov., isolated from marine sponge.</title>
        <authorList>
            <person name="Li Z."/>
            <person name="Zhang M."/>
        </authorList>
    </citation>
    <scope>NUCLEOTIDE SEQUENCE</scope>
    <source>
        <strain evidence="3">PHS-Z3</strain>
    </source>
</reference>
<proteinExistence type="predicted"/>
<gene>
    <name evidence="3" type="ORF">L1F29_25775</name>
</gene>
<dbReference type="Gene3D" id="3.40.190.10">
    <property type="entry name" value="Periplasmic binding protein-like II"/>
    <property type="match status" value="3"/>
</dbReference>
<dbReference type="PROSITE" id="PS51257">
    <property type="entry name" value="PROKAR_LIPOPROTEIN"/>
    <property type="match status" value="1"/>
</dbReference>
<feature type="region of interest" description="Disordered" evidence="1">
    <location>
        <begin position="25"/>
        <end position="54"/>
    </location>
</feature>
<dbReference type="RefSeq" id="WP_258384909.1">
    <property type="nucleotide sequence ID" value="NZ_CP091430.1"/>
</dbReference>
<dbReference type="InterPro" id="IPR006059">
    <property type="entry name" value="SBP"/>
</dbReference>
<feature type="compositionally biased region" description="Polar residues" evidence="1">
    <location>
        <begin position="25"/>
        <end position="35"/>
    </location>
</feature>
<protein>
    <submittedName>
        <fullName evidence="3">Extracellular solute-binding protein</fullName>
    </submittedName>
</protein>
<dbReference type="Pfam" id="PF13416">
    <property type="entry name" value="SBP_bac_8"/>
    <property type="match status" value="1"/>
</dbReference>
<evidence type="ECO:0000313" key="4">
    <source>
        <dbReference type="Proteomes" id="UP001057877"/>
    </source>
</evidence>
<dbReference type="PANTHER" id="PTHR43649">
    <property type="entry name" value="ARABINOSE-BINDING PROTEIN-RELATED"/>
    <property type="match status" value="1"/>
</dbReference>
<accession>A0ABY5S4J6</accession>
<sequence>MKLRLVAICLVAFMLLATACSNNENGQSAEANQTEKTTDAGKTPESGQNDPFGKYGEPITLSLGKAVSTKDTNLPNGDTVDNNEYYRFIEKKLNVKVTHAWQTETVDAYQQKLSVSIASQDLPDAFIVNEKQLKQLVEADLIADLTDVYDNYASPLIKGYYDSYGDRVLKRATFDGKLMAFPNTQIGGQHNMTWIRQDWLDKLGLQPPKTLDELFDVAKAFTENDPDDNGKQDTYGFTGIPTLAGWNSVNGFDPIFGAYHAYKSQWLKDEAGNAVYSSILPEMKTALTKLRELYAAGIIDKEFPVRKDSNELIAGNKVGIVFGPWWIPYSPLPDSVKNDPKAEWRPYTAPLDADGNFNTYDQNPTGSFLVVNKEYAHPEAVAKVLNVEYEGIRKLDPESKEIYKDLNVSWAIWPFALQVGNEDDVYRTHLELKAAWEAKDPSNLNDELKMWYENVKKNTENPKKDLNDWSNAMSRMDGSAETDPGKLTVIRNVFFGQTKTMEMKWAILEKMENETFLKIILGEEPADKFDSFVTEWKKLGGDQITKEVQEEAGK</sequence>
<keyword evidence="4" id="KW-1185">Reference proteome</keyword>
<evidence type="ECO:0000256" key="1">
    <source>
        <dbReference type="SAM" id="MobiDB-lite"/>
    </source>
</evidence>